<accession>A0AAW6SM59</accession>
<dbReference type="RefSeq" id="WP_280615674.1">
    <property type="nucleotide sequence ID" value="NZ_JAROYP010000001.1"/>
</dbReference>
<organism evidence="1 2">
    <name type="scientific">Heyndrickxia oleronia</name>
    <dbReference type="NCBI Taxonomy" id="38875"/>
    <lineage>
        <taxon>Bacteria</taxon>
        <taxon>Bacillati</taxon>
        <taxon>Bacillota</taxon>
        <taxon>Bacilli</taxon>
        <taxon>Bacillales</taxon>
        <taxon>Bacillaceae</taxon>
        <taxon>Heyndrickxia</taxon>
    </lineage>
</organism>
<name>A0AAW6SM59_9BACI</name>
<dbReference type="AlphaFoldDB" id="A0AAW6SM59"/>
<reference evidence="1" key="1">
    <citation type="submission" date="2023-03" db="EMBL/GenBank/DDBJ databases">
        <title>Bacterial isolates from washroom surfaces on a university campus.</title>
        <authorList>
            <person name="Holman D.B."/>
            <person name="Gzyl K.E."/>
            <person name="Taheri A.E."/>
        </authorList>
    </citation>
    <scope>NUCLEOTIDE SEQUENCE</scope>
    <source>
        <strain evidence="1">RD03</strain>
    </source>
</reference>
<sequence>MDNYASEALRQKESVLAAGGYAVVPHDIYRVVLPELTAKYDGRTARDCVLLYGYFQAHVNGESGGEAYMWAFPTVDKIVEDTGIKRNRVKPLTDILESEGLLVTRRIPWYGHTKKMFMPLYHRQSTVKGTD</sequence>
<protein>
    <submittedName>
        <fullName evidence="1">Uncharacterized protein</fullName>
    </submittedName>
</protein>
<proteinExistence type="predicted"/>
<evidence type="ECO:0000313" key="1">
    <source>
        <dbReference type="EMBL" id="MDH5159835.1"/>
    </source>
</evidence>
<comment type="caution">
    <text evidence="1">The sequence shown here is derived from an EMBL/GenBank/DDBJ whole genome shotgun (WGS) entry which is preliminary data.</text>
</comment>
<dbReference type="Proteomes" id="UP001159179">
    <property type="component" value="Unassembled WGS sequence"/>
</dbReference>
<evidence type="ECO:0000313" key="2">
    <source>
        <dbReference type="Proteomes" id="UP001159179"/>
    </source>
</evidence>
<gene>
    <name evidence="1" type="ORF">P5X88_02740</name>
</gene>
<dbReference type="EMBL" id="JAROYP010000001">
    <property type="protein sequence ID" value="MDH5159835.1"/>
    <property type="molecule type" value="Genomic_DNA"/>
</dbReference>